<feature type="compositionally biased region" description="Polar residues" evidence="1">
    <location>
        <begin position="1"/>
        <end position="13"/>
    </location>
</feature>
<dbReference type="AlphaFoldDB" id="A0A4R0RJN9"/>
<sequence length="345" mass="36822">MANIDWFNSSQRRGSIKDFPGRPSVDSSVPSSPPDDGATPGRPSQQPAITAPLSTPHDAALSLLTGVPKDTDTDVPRDAIPLSRDGSASGPREDTSTQDLASAQSPPMSSTVENVYDPFTGNVAGVLYPRSPDQFTSTTDSADVGSRKKGSLQFDNAKDSLWTHLARIRDLQSEIAGMHVHMEGIKPSDGGRGGQKRPAGQAARMHTDTIGAGDEWVDAEQEAKAREKARDAEFTKLAESFEGRRAAIDDIMEKLDDLSRTLTTFHALPTPQIDSLFRTNTKDSSTTSPILRSPSPMFTNPASSPPPGSPPPMSPTSPPPDYDFGVRSDALSPMSESPVSEDGRP</sequence>
<feature type="compositionally biased region" description="Polar residues" evidence="1">
    <location>
        <begin position="97"/>
        <end position="113"/>
    </location>
</feature>
<proteinExistence type="predicted"/>
<accession>A0A4R0RJN9</accession>
<feature type="compositionally biased region" description="Pro residues" evidence="1">
    <location>
        <begin position="303"/>
        <end position="321"/>
    </location>
</feature>
<gene>
    <name evidence="2" type="ORF">EIP91_000556</name>
</gene>
<organism evidence="2 3">
    <name type="scientific">Steccherinum ochraceum</name>
    <dbReference type="NCBI Taxonomy" id="92696"/>
    <lineage>
        <taxon>Eukaryota</taxon>
        <taxon>Fungi</taxon>
        <taxon>Dikarya</taxon>
        <taxon>Basidiomycota</taxon>
        <taxon>Agaricomycotina</taxon>
        <taxon>Agaricomycetes</taxon>
        <taxon>Polyporales</taxon>
        <taxon>Steccherinaceae</taxon>
        <taxon>Steccherinum</taxon>
    </lineage>
</organism>
<feature type="compositionally biased region" description="Low complexity" evidence="1">
    <location>
        <begin position="23"/>
        <end position="36"/>
    </location>
</feature>
<evidence type="ECO:0000313" key="3">
    <source>
        <dbReference type="Proteomes" id="UP000292702"/>
    </source>
</evidence>
<feature type="region of interest" description="Disordered" evidence="1">
    <location>
        <begin position="276"/>
        <end position="345"/>
    </location>
</feature>
<feature type="compositionally biased region" description="Polar residues" evidence="1">
    <location>
        <begin position="277"/>
        <end position="300"/>
    </location>
</feature>
<evidence type="ECO:0000313" key="2">
    <source>
        <dbReference type="EMBL" id="TCD67093.1"/>
    </source>
</evidence>
<name>A0A4R0RJN9_9APHY</name>
<protein>
    <submittedName>
        <fullName evidence="2">Uncharacterized protein</fullName>
    </submittedName>
</protein>
<feature type="region of interest" description="Disordered" evidence="1">
    <location>
        <begin position="131"/>
        <end position="150"/>
    </location>
</feature>
<comment type="caution">
    <text evidence="2">The sequence shown here is derived from an EMBL/GenBank/DDBJ whole genome shotgun (WGS) entry which is preliminary data.</text>
</comment>
<dbReference type="OrthoDB" id="2537650at2759"/>
<reference evidence="2 3" key="1">
    <citation type="submission" date="2018-11" db="EMBL/GenBank/DDBJ databases">
        <title>Genome assembly of Steccherinum ochraceum LE-BIN_3174, the white-rot fungus of the Steccherinaceae family (The Residual Polyporoid clade, Polyporales, Basidiomycota).</title>
        <authorList>
            <person name="Fedorova T.V."/>
            <person name="Glazunova O.A."/>
            <person name="Landesman E.O."/>
            <person name="Moiseenko K.V."/>
            <person name="Psurtseva N.V."/>
            <person name="Savinova O.S."/>
            <person name="Shakhova N.V."/>
            <person name="Tyazhelova T.V."/>
            <person name="Vasina D.V."/>
        </authorList>
    </citation>
    <scope>NUCLEOTIDE SEQUENCE [LARGE SCALE GENOMIC DNA]</scope>
    <source>
        <strain evidence="2 3">LE-BIN_3174</strain>
    </source>
</reference>
<dbReference type="EMBL" id="RWJN01000110">
    <property type="protein sequence ID" value="TCD67093.1"/>
    <property type="molecule type" value="Genomic_DNA"/>
</dbReference>
<evidence type="ECO:0000256" key="1">
    <source>
        <dbReference type="SAM" id="MobiDB-lite"/>
    </source>
</evidence>
<keyword evidence="3" id="KW-1185">Reference proteome</keyword>
<feature type="region of interest" description="Disordered" evidence="1">
    <location>
        <begin position="1"/>
        <end position="116"/>
    </location>
</feature>
<dbReference type="Proteomes" id="UP000292702">
    <property type="component" value="Unassembled WGS sequence"/>
</dbReference>